<reference evidence="1 2" key="1">
    <citation type="submission" date="2024-07" db="EMBL/GenBank/DDBJ databases">
        <title>Draft Genome Sequence of Ferrimicrobium acidiphilum Strain YE2023, Isolated from a Pulp of Bioleach Reactor.</title>
        <authorList>
            <person name="Elkina Y.A."/>
            <person name="Bulaeva A.G."/>
            <person name="Beletsky A.V."/>
            <person name="Mardanov A.V."/>
        </authorList>
    </citation>
    <scope>NUCLEOTIDE SEQUENCE [LARGE SCALE GENOMIC DNA]</scope>
    <source>
        <strain evidence="1 2">YE2023</strain>
    </source>
</reference>
<evidence type="ECO:0000313" key="2">
    <source>
        <dbReference type="Proteomes" id="UP001560267"/>
    </source>
</evidence>
<accession>A0ABV3Y0P9</accession>
<dbReference type="RefSeq" id="WP_298403159.1">
    <property type="nucleotide sequence ID" value="NZ_JBFSHR010000011.1"/>
</dbReference>
<organism evidence="1 2">
    <name type="scientific">Ferrimicrobium acidiphilum</name>
    <dbReference type="NCBI Taxonomy" id="121039"/>
    <lineage>
        <taxon>Bacteria</taxon>
        <taxon>Bacillati</taxon>
        <taxon>Actinomycetota</taxon>
        <taxon>Acidimicrobiia</taxon>
        <taxon>Acidimicrobiales</taxon>
        <taxon>Acidimicrobiaceae</taxon>
        <taxon>Ferrimicrobium</taxon>
    </lineage>
</organism>
<keyword evidence="2" id="KW-1185">Reference proteome</keyword>
<evidence type="ECO:0000313" key="1">
    <source>
        <dbReference type="EMBL" id="MEX6429142.1"/>
    </source>
</evidence>
<dbReference type="Proteomes" id="UP001560267">
    <property type="component" value="Unassembled WGS sequence"/>
</dbReference>
<proteinExistence type="predicted"/>
<name>A0ABV3Y0P9_9ACTN</name>
<protein>
    <submittedName>
        <fullName evidence="1">Uncharacterized protein</fullName>
    </submittedName>
</protein>
<dbReference type="EMBL" id="JBFSHR010000011">
    <property type="protein sequence ID" value="MEX6429142.1"/>
    <property type="molecule type" value="Genomic_DNA"/>
</dbReference>
<comment type="caution">
    <text evidence="1">The sequence shown here is derived from an EMBL/GenBank/DDBJ whole genome shotgun (WGS) entry which is preliminary data.</text>
</comment>
<sequence length="261" mass="27869">MSRALRILLSLAAIASWLLASPAGRLTLTSVIVTGGGAGSTYRVVLHGSQESRRPGNSSPWGPVFIPSLITHAGSQLAASCVIFRTTLPSSLLVYQEELAWAQAMWARLSVYPRCDAQPAGGINIIAIWTQIVDDQLPTPSLTVQPSFGIVNVPMQIITSSSTRTTLSVSTNAGPLTISARGWISWQFSRYPPQTTPLEGVDRVTWYRPLAPGQLTAALAEHWTGSYQIGGISGPLPTLVQSSAPVSFPIIVLTTTLHNVE</sequence>
<gene>
    <name evidence="1" type="ORF">AB6A68_04735</name>
</gene>